<dbReference type="STRING" id="134849.SAMN05443668_105211"/>
<sequence length="200" mass="22506">MNRDLRALGRELRPANPSATQPILAALWWLARHIPEALSILSPAAAWHWTAEHIGSRWATVLLVVLVALLLAVPWTRRAVTALVLVRVTRHRLRTGLVELRLTAHSGKPPVKLFIRPTSVGERVWLWLRAGVSAEDLADASEHLRAACWARDIRVTRNPRWSQLVTVDVIRRDPLAARRIVQHPLALRVIHGTETHAPIP</sequence>
<proteinExistence type="predicted"/>
<keyword evidence="1" id="KW-1133">Transmembrane helix</keyword>
<keyword evidence="1" id="KW-0812">Transmembrane</keyword>
<gene>
    <name evidence="2" type="ORF">SAMN05443668_105211</name>
</gene>
<feature type="transmembrane region" description="Helical" evidence="1">
    <location>
        <begin position="58"/>
        <end position="75"/>
    </location>
</feature>
<organism evidence="2 3">
    <name type="scientific">Cryptosporangium aurantiacum</name>
    <dbReference type="NCBI Taxonomy" id="134849"/>
    <lineage>
        <taxon>Bacteria</taxon>
        <taxon>Bacillati</taxon>
        <taxon>Actinomycetota</taxon>
        <taxon>Actinomycetes</taxon>
        <taxon>Cryptosporangiales</taxon>
        <taxon>Cryptosporangiaceae</taxon>
        <taxon>Cryptosporangium</taxon>
    </lineage>
</organism>
<accession>A0A1M7QRA7</accession>
<keyword evidence="3" id="KW-1185">Reference proteome</keyword>
<dbReference type="EMBL" id="FRCS01000005">
    <property type="protein sequence ID" value="SHN34028.1"/>
    <property type="molecule type" value="Genomic_DNA"/>
</dbReference>
<reference evidence="2 3" key="1">
    <citation type="submission" date="2016-11" db="EMBL/GenBank/DDBJ databases">
        <authorList>
            <person name="Jaros S."/>
            <person name="Januszkiewicz K."/>
            <person name="Wedrychowicz H."/>
        </authorList>
    </citation>
    <scope>NUCLEOTIDE SEQUENCE [LARGE SCALE GENOMIC DNA]</scope>
    <source>
        <strain evidence="2 3">DSM 46144</strain>
    </source>
</reference>
<dbReference type="RefSeq" id="WP_073258811.1">
    <property type="nucleotide sequence ID" value="NZ_FRCS01000005.1"/>
</dbReference>
<dbReference type="OrthoDB" id="5187095at2"/>
<evidence type="ECO:0000256" key="1">
    <source>
        <dbReference type="SAM" id="Phobius"/>
    </source>
</evidence>
<protein>
    <submittedName>
        <fullName evidence="2">Uncharacterized protein</fullName>
    </submittedName>
</protein>
<evidence type="ECO:0000313" key="2">
    <source>
        <dbReference type="EMBL" id="SHN34028.1"/>
    </source>
</evidence>
<keyword evidence="1" id="KW-0472">Membrane</keyword>
<dbReference type="AlphaFoldDB" id="A0A1M7QRA7"/>
<name>A0A1M7QRA7_9ACTN</name>
<evidence type="ECO:0000313" key="3">
    <source>
        <dbReference type="Proteomes" id="UP000184440"/>
    </source>
</evidence>
<dbReference type="Proteomes" id="UP000184440">
    <property type="component" value="Unassembled WGS sequence"/>
</dbReference>